<evidence type="ECO:0000313" key="3">
    <source>
        <dbReference type="Proteomes" id="UP000283210"/>
    </source>
</evidence>
<evidence type="ECO:0000256" key="1">
    <source>
        <dbReference type="SAM" id="MobiDB-lite"/>
    </source>
</evidence>
<feature type="region of interest" description="Disordered" evidence="1">
    <location>
        <begin position="1"/>
        <end position="26"/>
    </location>
</feature>
<keyword evidence="3" id="KW-1185">Reference proteome</keyword>
<feature type="compositionally biased region" description="Polar residues" evidence="1">
    <location>
        <begin position="14"/>
        <end position="26"/>
    </location>
</feature>
<dbReference type="EMBL" id="CM012452">
    <property type="protein sequence ID" value="RVE62332.1"/>
    <property type="molecule type" value="Genomic_DNA"/>
</dbReference>
<name>A0A3S2PJ59_ORYJA</name>
<dbReference type="AlphaFoldDB" id="A0A3S2PJ59"/>
<feature type="region of interest" description="Disordered" evidence="1">
    <location>
        <begin position="50"/>
        <end position="76"/>
    </location>
</feature>
<gene>
    <name evidence="2" type="ORF">OJAV_G00156100</name>
</gene>
<evidence type="ECO:0000313" key="2">
    <source>
        <dbReference type="EMBL" id="RVE62332.1"/>
    </source>
</evidence>
<accession>A0A3S2PJ59</accession>
<protein>
    <submittedName>
        <fullName evidence="2">Uncharacterized protein</fullName>
    </submittedName>
</protein>
<proteinExistence type="predicted"/>
<organism evidence="2 3">
    <name type="scientific">Oryzias javanicus</name>
    <name type="common">Javanese ricefish</name>
    <name type="synonym">Aplocheilus javanicus</name>
    <dbReference type="NCBI Taxonomy" id="123683"/>
    <lineage>
        <taxon>Eukaryota</taxon>
        <taxon>Metazoa</taxon>
        <taxon>Chordata</taxon>
        <taxon>Craniata</taxon>
        <taxon>Vertebrata</taxon>
        <taxon>Euteleostomi</taxon>
        <taxon>Actinopterygii</taxon>
        <taxon>Neopterygii</taxon>
        <taxon>Teleostei</taxon>
        <taxon>Neoteleostei</taxon>
        <taxon>Acanthomorphata</taxon>
        <taxon>Ovalentaria</taxon>
        <taxon>Atherinomorphae</taxon>
        <taxon>Beloniformes</taxon>
        <taxon>Adrianichthyidae</taxon>
        <taxon>Oryziinae</taxon>
        <taxon>Oryzias</taxon>
    </lineage>
</organism>
<sequence>MADADLGKYREANRQTSASLSSKGCTPSCCNAISWRGRCLVLKSLCLQGKSGQGRSRRGSTAEFSCSCQGQPLKLH</sequence>
<feature type="compositionally biased region" description="Basic and acidic residues" evidence="1">
    <location>
        <begin position="1"/>
        <end position="13"/>
    </location>
</feature>
<reference evidence="2 3" key="1">
    <citation type="submission" date="2018-11" db="EMBL/GenBank/DDBJ databases">
        <authorList>
            <person name="Lopez-Roques C."/>
            <person name="Donnadieu C."/>
            <person name="Bouchez O."/>
            <person name="Klopp C."/>
            <person name="Cabau C."/>
            <person name="Zahm M."/>
        </authorList>
    </citation>
    <scope>NUCLEOTIDE SEQUENCE [LARGE SCALE GENOMIC DNA]</scope>
    <source>
        <strain evidence="2">RS831</strain>
        <tissue evidence="2">Whole body</tissue>
    </source>
</reference>
<reference evidence="2 3" key="2">
    <citation type="submission" date="2019-01" db="EMBL/GenBank/DDBJ databases">
        <title>A chromosome length genome reference of the Java medaka (oryzias javanicus).</title>
        <authorList>
            <person name="Herpin A."/>
            <person name="Takehana Y."/>
            <person name="Naruse K."/>
            <person name="Ansai S."/>
            <person name="Kawaguchi M."/>
        </authorList>
    </citation>
    <scope>NUCLEOTIDE SEQUENCE [LARGE SCALE GENOMIC DNA]</scope>
    <source>
        <strain evidence="2">RS831</strain>
        <tissue evidence="2">Whole body</tissue>
    </source>
</reference>
<dbReference type="Proteomes" id="UP000283210">
    <property type="component" value="Chromosome 16"/>
</dbReference>